<dbReference type="InterPro" id="IPR037171">
    <property type="entry name" value="NagB/RpiA_transferase-like"/>
</dbReference>
<accession>A0A4V3D5X4</accession>
<reference evidence="6 7" key="1">
    <citation type="submission" date="2019-03" db="EMBL/GenBank/DDBJ databases">
        <title>Genomic Encyclopedia of Type Strains, Phase IV (KMG-IV): sequencing the most valuable type-strain genomes for metagenomic binning, comparative biology and taxonomic classification.</title>
        <authorList>
            <person name="Goeker M."/>
        </authorList>
    </citation>
    <scope>NUCLEOTIDE SEQUENCE [LARGE SCALE GENOMIC DNA]</scope>
    <source>
        <strain evidence="6 7">DSM 28697</strain>
    </source>
</reference>
<evidence type="ECO:0000313" key="6">
    <source>
        <dbReference type="EMBL" id="TDQ41697.1"/>
    </source>
</evidence>
<dbReference type="GO" id="GO:0030272">
    <property type="term" value="F:5-formyltetrahydrofolate cyclo-ligase activity"/>
    <property type="evidence" value="ECO:0007669"/>
    <property type="project" value="UniProtKB-EC"/>
</dbReference>
<dbReference type="GO" id="GO:0046872">
    <property type="term" value="F:metal ion binding"/>
    <property type="evidence" value="ECO:0007669"/>
    <property type="project" value="UniProtKB-KW"/>
</dbReference>
<dbReference type="EMBL" id="SNYJ01000003">
    <property type="protein sequence ID" value="TDQ41697.1"/>
    <property type="molecule type" value="Genomic_DNA"/>
</dbReference>
<dbReference type="GO" id="GO:0009396">
    <property type="term" value="P:folic acid-containing compound biosynthetic process"/>
    <property type="evidence" value="ECO:0007669"/>
    <property type="project" value="TreeGrafter"/>
</dbReference>
<protein>
    <recommendedName>
        <fullName evidence="5">5-formyltetrahydrofolate cyclo-ligase</fullName>
        <ecNumber evidence="5">6.3.3.2</ecNumber>
    </recommendedName>
</protein>
<proteinExistence type="inferred from homology"/>
<dbReference type="InterPro" id="IPR002698">
    <property type="entry name" value="FTHF_cligase"/>
</dbReference>
<feature type="binding site" evidence="4">
    <location>
        <begin position="131"/>
        <end position="139"/>
    </location>
    <ligand>
        <name>ATP</name>
        <dbReference type="ChEBI" id="CHEBI:30616"/>
    </ligand>
</feature>
<evidence type="ECO:0000256" key="2">
    <source>
        <dbReference type="ARBA" id="ARBA00022741"/>
    </source>
</evidence>
<dbReference type="SUPFAM" id="SSF100950">
    <property type="entry name" value="NagB/RpiA/CoA transferase-like"/>
    <property type="match status" value="1"/>
</dbReference>
<comment type="catalytic activity">
    <reaction evidence="5">
        <text>(6S)-5-formyl-5,6,7,8-tetrahydrofolate + ATP = (6R)-5,10-methenyltetrahydrofolate + ADP + phosphate</text>
        <dbReference type="Rhea" id="RHEA:10488"/>
        <dbReference type="ChEBI" id="CHEBI:30616"/>
        <dbReference type="ChEBI" id="CHEBI:43474"/>
        <dbReference type="ChEBI" id="CHEBI:57455"/>
        <dbReference type="ChEBI" id="CHEBI:57457"/>
        <dbReference type="ChEBI" id="CHEBI:456216"/>
        <dbReference type="EC" id="6.3.3.2"/>
    </reaction>
</comment>
<sequence length="184" mass="21365">MDIQEKHFIRQQMKAKRKLIADRDQKTNLVTGRVLRTKAWQQSKQVGIYAAIEGEVQTEALIQAAYEQHKRVALPKIAADRSMQFLQMNKNSLMKRNRYGIEEPCDSQVLTFEAIDLLVIPGLCFAKNGDRLGYGGGYYDRYLKETKGIKMGLAFNEMMLEELPREETDIRMDLIVTDQHEYWS</sequence>
<dbReference type="RefSeq" id="WP_133579551.1">
    <property type="nucleotide sequence ID" value="NZ_SNYJ01000003.1"/>
</dbReference>
<evidence type="ECO:0000256" key="3">
    <source>
        <dbReference type="ARBA" id="ARBA00022840"/>
    </source>
</evidence>
<feature type="binding site" evidence="4">
    <location>
        <begin position="6"/>
        <end position="10"/>
    </location>
    <ligand>
        <name>ATP</name>
        <dbReference type="ChEBI" id="CHEBI:30616"/>
    </ligand>
</feature>
<evidence type="ECO:0000256" key="4">
    <source>
        <dbReference type="PIRSR" id="PIRSR006806-1"/>
    </source>
</evidence>
<dbReference type="NCBIfam" id="TIGR02727">
    <property type="entry name" value="MTHFS_bact"/>
    <property type="match status" value="1"/>
</dbReference>
<gene>
    <name evidence="6" type="ORF">EV213_103280</name>
</gene>
<comment type="similarity">
    <text evidence="1 5">Belongs to the 5-formyltetrahydrofolate cyclo-ligase family.</text>
</comment>
<dbReference type="Proteomes" id="UP000295632">
    <property type="component" value="Unassembled WGS sequence"/>
</dbReference>
<organism evidence="6 7">
    <name type="scientific">Aureibacillus halotolerans</name>
    <dbReference type="NCBI Taxonomy" id="1508390"/>
    <lineage>
        <taxon>Bacteria</taxon>
        <taxon>Bacillati</taxon>
        <taxon>Bacillota</taxon>
        <taxon>Bacilli</taxon>
        <taxon>Bacillales</taxon>
        <taxon>Bacillaceae</taxon>
        <taxon>Aureibacillus</taxon>
    </lineage>
</organism>
<keyword evidence="5" id="KW-0460">Magnesium</keyword>
<name>A0A4V3D5X4_9BACI</name>
<dbReference type="Pfam" id="PF01812">
    <property type="entry name" value="5-FTHF_cyc-lig"/>
    <property type="match status" value="1"/>
</dbReference>
<keyword evidence="3 4" id="KW-0067">ATP-binding</keyword>
<dbReference type="PIRSF" id="PIRSF006806">
    <property type="entry name" value="FTHF_cligase"/>
    <property type="match status" value="1"/>
</dbReference>
<feature type="binding site" evidence="4">
    <location>
        <position position="55"/>
    </location>
    <ligand>
        <name>substrate</name>
    </ligand>
</feature>
<keyword evidence="2 4" id="KW-0547">Nucleotide-binding</keyword>
<dbReference type="OrthoDB" id="9801938at2"/>
<comment type="cofactor">
    <cofactor evidence="5">
        <name>Mg(2+)</name>
        <dbReference type="ChEBI" id="CHEBI:18420"/>
    </cofactor>
</comment>
<dbReference type="Gene3D" id="3.40.50.10420">
    <property type="entry name" value="NagB/RpiA/CoA transferase-like"/>
    <property type="match status" value="1"/>
</dbReference>
<dbReference type="PANTHER" id="PTHR23407">
    <property type="entry name" value="ATPASE INHIBITOR/5-FORMYLTETRAHYDROFOLATE CYCLO-LIGASE"/>
    <property type="match status" value="1"/>
</dbReference>
<dbReference type="PANTHER" id="PTHR23407:SF1">
    <property type="entry name" value="5-FORMYLTETRAHYDROFOLATE CYCLO-LIGASE"/>
    <property type="match status" value="1"/>
</dbReference>
<comment type="caution">
    <text evidence="6">The sequence shown here is derived from an EMBL/GenBank/DDBJ whole genome shotgun (WGS) entry which is preliminary data.</text>
</comment>
<keyword evidence="7" id="KW-1185">Reference proteome</keyword>
<dbReference type="GO" id="GO:0005524">
    <property type="term" value="F:ATP binding"/>
    <property type="evidence" value="ECO:0007669"/>
    <property type="project" value="UniProtKB-KW"/>
</dbReference>
<evidence type="ECO:0000256" key="5">
    <source>
        <dbReference type="RuleBase" id="RU361279"/>
    </source>
</evidence>
<dbReference type="GO" id="GO:0035999">
    <property type="term" value="P:tetrahydrofolate interconversion"/>
    <property type="evidence" value="ECO:0007669"/>
    <property type="project" value="TreeGrafter"/>
</dbReference>
<dbReference type="EC" id="6.3.3.2" evidence="5"/>
<evidence type="ECO:0000313" key="7">
    <source>
        <dbReference type="Proteomes" id="UP000295632"/>
    </source>
</evidence>
<keyword evidence="5" id="KW-0479">Metal-binding</keyword>
<dbReference type="AlphaFoldDB" id="A0A4V3D5X4"/>
<keyword evidence="6" id="KW-0436">Ligase</keyword>
<evidence type="ECO:0000256" key="1">
    <source>
        <dbReference type="ARBA" id="ARBA00010638"/>
    </source>
</evidence>
<dbReference type="InterPro" id="IPR024185">
    <property type="entry name" value="FTHF_cligase-like_sf"/>
</dbReference>